<dbReference type="AlphaFoldDB" id="A0A167FCB3"/>
<evidence type="ECO:0000256" key="11">
    <source>
        <dbReference type="ARBA" id="ARBA00041372"/>
    </source>
</evidence>
<dbReference type="InterPro" id="IPR011249">
    <property type="entry name" value="Metalloenz_LuxS/M16"/>
</dbReference>
<organism evidence="16 17">
    <name type="scientific">Sugiyamaella lignohabitans</name>
    <dbReference type="NCBI Taxonomy" id="796027"/>
    <lineage>
        <taxon>Eukaryota</taxon>
        <taxon>Fungi</taxon>
        <taxon>Dikarya</taxon>
        <taxon>Ascomycota</taxon>
        <taxon>Saccharomycotina</taxon>
        <taxon>Dipodascomycetes</taxon>
        <taxon>Dipodascales</taxon>
        <taxon>Trichomonascaceae</taxon>
        <taxon>Sugiyamaella</taxon>
    </lineage>
</organism>
<protein>
    <recommendedName>
        <fullName evidence="10">Cytochrome b-c1 complex subunit 2, mitochondrial</fullName>
    </recommendedName>
    <alternativeName>
        <fullName evidence="12">Complex III subunit 2</fullName>
    </alternativeName>
    <alternativeName>
        <fullName evidence="11">Core protein II</fullName>
    </alternativeName>
    <alternativeName>
        <fullName evidence="13">Ubiquinol-cytochrome-c reductase complex core protein 2</fullName>
    </alternativeName>
</protein>
<evidence type="ECO:0000256" key="3">
    <source>
        <dbReference type="ARBA" id="ARBA00022660"/>
    </source>
</evidence>
<keyword evidence="17" id="KW-1185">Reference proteome</keyword>
<reference evidence="16 17" key="1">
    <citation type="submission" date="2016-02" db="EMBL/GenBank/DDBJ databases">
        <title>Complete genome sequence and transcriptome regulation of the pentose utilising yeast Sugiyamaella lignohabitans.</title>
        <authorList>
            <person name="Bellasio M."/>
            <person name="Peymann A."/>
            <person name="Valli M."/>
            <person name="Sipitzky M."/>
            <person name="Graf A."/>
            <person name="Sauer M."/>
            <person name="Marx H."/>
            <person name="Mattanovich D."/>
        </authorList>
    </citation>
    <scope>NUCLEOTIDE SEQUENCE [LARGE SCALE GENOMIC DNA]</scope>
    <source>
        <strain evidence="16 17">CBS 10342</strain>
    </source>
</reference>
<proteinExistence type="inferred from homology"/>
<evidence type="ECO:0000256" key="2">
    <source>
        <dbReference type="ARBA" id="ARBA00022448"/>
    </source>
</evidence>
<dbReference type="GO" id="GO:0005743">
    <property type="term" value="C:mitochondrial inner membrane"/>
    <property type="evidence" value="ECO:0007669"/>
    <property type="project" value="UniProtKB-SubCell"/>
</dbReference>
<keyword evidence="4" id="KW-0999">Mitochondrion inner membrane</keyword>
<evidence type="ECO:0000256" key="12">
    <source>
        <dbReference type="ARBA" id="ARBA00041778"/>
    </source>
</evidence>
<evidence type="ECO:0000259" key="14">
    <source>
        <dbReference type="Pfam" id="PF00675"/>
    </source>
</evidence>
<dbReference type="RefSeq" id="XP_018737586.1">
    <property type="nucleotide sequence ID" value="XM_018879694.1"/>
</dbReference>
<dbReference type="Pfam" id="PF05193">
    <property type="entry name" value="Peptidase_M16_C"/>
    <property type="match status" value="1"/>
</dbReference>
<name>A0A167FCB3_9ASCO</name>
<evidence type="ECO:0000256" key="4">
    <source>
        <dbReference type="ARBA" id="ARBA00022792"/>
    </source>
</evidence>
<dbReference type="InterPro" id="IPR007863">
    <property type="entry name" value="Peptidase_M16_C"/>
</dbReference>
<dbReference type="KEGG" id="slb:AWJ20_2729"/>
<dbReference type="Gene3D" id="3.30.830.10">
    <property type="entry name" value="Metalloenzyme, LuxS/M16 peptidase-like"/>
    <property type="match status" value="2"/>
</dbReference>
<dbReference type="FunFam" id="3.30.830.10:FF:000021">
    <property type="entry name" value="Cytochrome b-c1 complex subunit 2"/>
    <property type="match status" value="1"/>
</dbReference>
<sequence>MLSKSSILRTSGGLSTKRTMARFLSTTEASGLKVSSIEDSRPVSEISLVVRAGSRYEPKHADGVAHYLEKFAYKNTQARSGLRLTRESELLGGQLSSSLTRENLILTAKFLREDLPYFVNALGDVVENTIYNKYELDEEVAPLAKLEYELAHSTSSAYVALEAAHQVAFHTGLGNSILSHPLNPVSIDAIKNYAREAYAKANIQIVARGIDESDLSALIGSSKLSSLSAGSPLETPSTSVHSGEARIRAAPGNVNAVVIAFPTTGSSAANSILAQHLGTAVHSVKWSLGGSTPLGVAGRKTGTTIYATNAAYSDASLLYLTVEGPTAAAAKAGAIEAVNALKAVAATELTSEQLTRATAKAKFANAEALESSLSTVITPAVDTSITAATLKETAAALTSGKVALAVVGQVTELPYLDELF</sequence>
<evidence type="ECO:0000256" key="6">
    <source>
        <dbReference type="ARBA" id="ARBA00022982"/>
    </source>
</evidence>
<accession>A0A167FCB3</accession>
<keyword evidence="8" id="KW-0472">Membrane</keyword>
<dbReference type="PANTHER" id="PTHR11851">
    <property type="entry name" value="METALLOPROTEASE"/>
    <property type="match status" value="1"/>
</dbReference>
<keyword evidence="3" id="KW-0679">Respiratory chain</keyword>
<keyword evidence="6" id="KW-0249">Electron transport</keyword>
<dbReference type="GeneID" id="30034672"/>
<keyword evidence="7" id="KW-0496">Mitochondrion</keyword>
<dbReference type="InterPro" id="IPR011765">
    <property type="entry name" value="Pept_M16_N"/>
</dbReference>
<dbReference type="SUPFAM" id="SSF63411">
    <property type="entry name" value="LuxS/MPP-like metallohydrolase"/>
    <property type="match status" value="2"/>
</dbReference>
<dbReference type="OrthoDB" id="6369905at2759"/>
<feature type="domain" description="Peptidase M16 N-terminal" evidence="14">
    <location>
        <begin position="34"/>
        <end position="178"/>
    </location>
</feature>
<feature type="domain" description="Peptidase M16 C-terminal" evidence="15">
    <location>
        <begin position="185"/>
        <end position="357"/>
    </location>
</feature>
<dbReference type="EMBL" id="CP014503">
    <property type="protein sequence ID" value="ANB15109.1"/>
    <property type="molecule type" value="Genomic_DNA"/>
</dbReference>
<dbReference type="PANTHER" id="PTHR11851:SF209">
    <property type="entry name" value="CYTOCHROME B-C1 COMPLEX SUBUNIT 2, MITOCHONDRIAL"/>
    <property type="match status" value="1"/>
</dbReference>
<dbReference type="Proteomes" id="UP000189580">
    <property type="component" value="Chromosome b"/>
</dbReference>
<dbReference type="GO" id="GO:0046872">
    <property type="term" value="F:metal ion binding"/>
    <property type="evidence" value="ECO:0007669"/>
    <property type="project" value="InterPro"/>
</dbReference>
<evidence type="ECO:0000313" key="16">
    <source>
        <dbReference type="EMBL" id="ANB15109.1"/>
    </source>
</evidence>
<keyword evidence="5" id="KW-0809">Transit peptide</keyword>
<evidence type="ECO:0000256" key="13">
    <source>
        <dbReference type="ARBA" id="ARBA00042707"/>
    </source>
</evidence>
<gene>
    <name evidence="16" type="primary">QCR2</name>
    <name evidence="16" type="ORF">AWJ20_2729</name>
</gene>
<evidence type="ECO:0000256" key="10">
    <source>
        <dbReference type="ARBA" id="ARBA00040751"/>
    </source>
</evidence>
<evidence type="ECO:0000256" key="7">
    <source>
        <dbReference type="ARBA" id="ARBA00023128"/>
    </source>
</evidence>
<comment type="subcellular location">
    <subcellularLocation>
        <location evidence="1">Mitochondrion inner membrane</location>
        <topology evidence="1">Peripheral membrane protein</topology>
        <orientation evidence="1">Matrix side</orientation>
    </subcellularLocation>
</comment>
<comment type="similarity">
    <text evidence="9">Belongs to the peptidase M16 family. UQCRC2/QCR2 subfamily.</text>
</comment>
<dbReference type="Pfam" id="PF00675">
    <property type="entry name" value="Peptidase_M16"/>
    <property type="match status" value="1"/>
</dbReference>
<dbReference type="InterPro" id="IPR050361">
    <property type="entry name" value="MPP/UQCRC_Complex"/>
</dbReference>
<evidence type="ECO:0000256" key="9">
    <source>
        <dbReference type="ARBA" id="ARBA00038146"/>
    </source>
</evidence>
<evidence type="ECO:0000259" key="15">
    <source>
        <dbReference type="Pfam" id="PF05193"/>
    </source>
</evidence>
<evidence type="ECO:0000256" key="8">
    <source>
        <dbReference type="ARBA" id="ARBA00023136"/>
    </source>
</evidence>
<evidence type="ECO:0000256" key="1">
    <source>
        <dbReference type="ARBA" id="ARBA00004443"/>
    </source>
</evidence>
<keyword evidence="2" id="KW-0813">Transport</keyword>
<evidence type="ECO:0000313" key="17">
    <source>
        <dbReference type="Proteomes" id="UP000189580"/>
    </source>
</evidence>
<evidence type="ECO:0000256" key="5">
    <source>
        <dbReference type="ARBA" id="ARBA00022946"/>
    </source>
</evidence>